<sequence>MKVAFQCVPRHLKRAAKQRVLAAELLHSPLCLLIILSGCIVHQAAQGHALQSQRAQHGLPLLVVGPHGQRQRLLPLHALVQPVQIVRADKLRLLLLHAGNLLQRVAQSL</sequence>
<evidence type="ECO:0000256" key="1">
    <source>
        <dbReference type="SAM" id="Phobius"/>
    </source>
</evidence>
<reference evidence="2" key="1">
    <citation type="submission" date="2019-08" db="EMBL/GenBank/DDBJ databases">
        <authorList>
            <person name="Kucharzyk K."/>
            <person name="Murdoch R.W."/>
            <person name="Higgins S."/>
            <person name="Loffler F."/>
        </authorList>
    </citation>
    <scope>NUCLEOTIDE SEQUENCE</scope>
</reference>
<dbReference type="AlphaFoldDB" id="A0A645A991"/>
<protein>
    <submittedName>
        <fullName evidence="2">Uncharacterized protein</fullName>
    </submittedName>
</protein>
<name>A0A645A991_9ZZZZ</name>
<keyword evidence="1" id="KW-0812">Transmembrane</keyword>
<keyword evidence="1" id="KW-0472">Membrane</keyword>
<comment type="caution">
    <text evidence="2">The sequence shown here is derived from an EMBL/GenBank/DDBJ whole genome shotgun (WGS) entry which is preliminary data.</text>
</comment>
<evidence type="ECO:0000313" key="2">
    <source>
        <dbReference type="EMBL" id="MPM49627.1"/>
    </source>
</evidence>
<organism evidence="2">
    <name type="scientific">bioreactor metagenome</name>
    <dbReference type="NCBI Taxonomy" id="1076179"/>
    <lineage>
        <taxon>unclassified sequences</taxon>
        <taxon>metagenomes</taxon>
        <taxon>ecological metagenomes</taxon>
    </lineage>
</organism>
<feature type="transmembrane region" description="Helical" evidence="1">
    <location>
        <begin position="21"/>
        <end position="45"/>
    </location>
</feature>
<dbReference type="EMBL" id="VSSQ01012605">
    <property type="protein sequence ID" value="MPM49627.1"/>
    <property type="molecule type" value="Genomic_DNA"/>
</dbReference>
<proteinExistence type="predicted"/>
<keyword evidence="1" id="KW-1133">Transmembrane helix</keyword>
<gene>
    <name evidence="2" type="ORF">SDC9_96357</name>
</gene>
<accession>A0A645A991</accession>